<proteinExistence type="predicted"/>
<accession>A0ABV1ZY67</accession>
<keyword evidence="3" id="KW-1185">Reference proteome</keyword>
<feature type="region of interest" description="Disordered" evidence="1">
    <location>
        <begin position="94"/>
        <end position="119"/>
    </location>
</feature>
<protein>
    <submittedName>
        <fullName evidence="2">DUF2283 domain-containing protein</fullName>
    </submittedName>
</protein>
<feature type="compositionally biased region" description="Low complexity" evidence="1">
    <location>
        <begin position="104"/>
        <end position="119"/>
    </location>
</feature>
<organism evidence="2 3">
    <name type="scientific">Nocardiopsis tropica</name>
    <dbReference type="NCBI Taxonomy" id="109330"/>
    <lineage>
        <taxon>Bacteria</taxon>
        <taxon>Bacillati</taxon>
        <taxon>Actinomycetota</taxon>
        <taxon>Actinomycetes</taxon>
        <taxon>Streptosporangiales</taxon>
        <taxon>Nocardiopsidaceae</taxon>
        <taxon>Nocardiopsis</taxon>
    </lineage>
</organism>
<dbReference type="Pfam" id="PF10049">
    <property type="entry name" value="DUF2283"/>
    <property type="match status" value="1"/>
</dbReference>
<evidence type="ECO:0000313" key="3">
    <source>
        <dbReference type="Proteomes" id="UP001432401"/>
    </source>
</evidence>
<dbReference type="Proteomes" id="UP001432401">
    <property type="component" value="Unassembled WGS sequence"/>
</dbReference>
<dbReference type="InterPro" id="IPR019270">
    <property type="entry name" value="DUF2283"/>
</dbReference>
<comment type="caution">
    <text evidence="2">The sequence shown here is derived from an EMBL/GenBank/DDBJ whole genome shotgun (WGS) entry which is preliminary data.</text>
</comment>
<dbReference type="RefSeq" id="WP_267945408.1">
    <property type="nucleotide sequence ID" value="NZ_JBEQNA010000010.1"/>
</dbReference>
<dbReference type="EMBL" id="JBEQNB010000010">
    <property type="protein sequence ID" value="MES0835989.1"/>
    <property type="molecule type" value="Genomic_DNA"/>
</dbReference>
<evidence type="ECO:0000256" key="1">
    <source>
        <dbReference type="SAM" id="MobiDB-lite"/>
    </source>
</evidence>
<reference evidence="2 3" key="1">
    <citation type="submission" date="2024-06" db="EMBL/GenBank/DDBJ databases">
        <authorList>
            <person name="Bataeva Y.V."/>
            <person name="Grigorian L.N."/>
            <person name="Solomentsev V.I."/>
        </authorList>
    </citation>
    <scope>NUCLEOTIDE SEQUENCE [LARGE SCALE GENOMIC DNA]</scope>
    <source>
        <strain evidence="3">SCPM-O-B-12605 (RCAM04882)</strain>
    </source>
</reference>
<name>A0ABV1ZY67_9ACTN</name>
<gene>
    <name evidence="2" type="ORF">ABUK86_19590</name>
</gene>
<sequence length="119" mass="12667">MAAPRKVTVDQDADAGYLTLSDAPVRRTADHGSFLVDRSADGSPVGIEVLTLDRPLDVNGVLEVLEESGTGVDPRTRELLRLFAAQIAGLDARASRSAYERPAGTTGPTRTWCRTTEAG</sequence>
<evidence type="ECO:0000313" key="2">
    <source>
        <dbReference type="EMBL" id="MES0835989.1"/>
    </source>
</evidence>